<feature type="binding site" evidence="4">
    <location>
        <position position="149"/>
    </location>
    <ligand>
        <name>a divalent metal cation</name>
        <dbReference type="ChEBI" id="CHEBI:60240"/>
        <label>2</label>
    </ligand>
</feature>
<sequence>MNKFQFDTHVHLDLYNDSENIIKHINELKSYTIAVTNLPILYDKSRKNLPDTKYIRFALGLHPELIHEFPSQVTEFFSKLKKVRYVGEIGLDFSKEYTSYKIIQIEFFKRCIAECHHIGNKILSIHSRKATKEVIDIIGPEFNGKVILHWFTGNQFDTKRAINNGYYFSINNEMIKSIGGRKIIALIPLNRILLESDGPFTKTFKNKYDINFFDDLIVSISRLKQCKIEDLYEILRNNFKTLLQTDD</sequence>
<evidence type="ECO:0000256" key="2">
    <source>
        <dbReference type="ARBA" id="ARBA00022723"/>
    </source>
</evidence>
<feature type="binding site" evidence="4">
    <location>
        <position position="126"/>
    </location>
    <ligand>
        <name>a divalent metal cation</name>
        <dbReference type="ChEBI" id="CHEBI:60240"/>
        <label>2</label>
    </ligand>
</feature>
<dbReference type="GO" id="GO:0016788">
    <property type="term" value="F:hydrolase activity, acting on ester bonds"/>
    <property type="evidence" value="ECO:0007669"/>
    <property type="project" value="InterPro"/>
</dbReference>
<dbReference type="GO" id="GO:0046872">
    <property type="term" value="F:metal ion binding"/>
    <property type="evidence" value="ECO:0007669"/>
    <property type="project" value="UniProtKB-KW"/>
</dbReference>
<gene>
    <name evidence="5" type="ORF">KD144_08075</name>
</gene>
<dbReference type="PANTHER" id="PTHR46317:SF1">
    <property type="entry name" value="HYDROLASE, TATD FAMILY"/>
    <property type="match status" value="1"/>
</dbReference>
<organism evidence="5">
    <name type="scientific">Niallia circulans</name>
    <name type="common">Bacillus circulans</name>
    <dbReference type="NCBI Taxonomy" id="1397"/>
    <lineage>
        <taxon>Bacteria</taxon>
        <taxon>Bacillati</taxon>
        <taxon>Bacillota</taxon>
        <taxon>Bacilli</taxon>
        <taxon>Bacillales</taxon>
        <taxon>Bacillaceae</taxon>
        <taxon>Niallia</taxon>
    </lineage>
</organism>
<dbReference type="EMBL" id="JAGTPX010000006">
    <property type="protein sequence ID" value="MBR8669496.1"/>
    <property type="molecule type" value="Genomic_DNA"/>
</dbReference>
<comment type="similarity">
    <text evidence="1">Belongs to the metallo-dependent hydrolases superfamily. TatD-type hydrolase family.</text>
</comment>
<feature type="binding site" evidence="4">
    <location>
        <position position="88"/>
    </location>
    <ligand>
        <name>a divalent metal cation</name>
        <dbReference type="ChEBI" id="CHEBI:60240"/>
        <label>1</label>
    </ligand>
</feature>
<accession>A0A941JFR0</accession>
<evidence type="ECO:0000256" key="3">
    <source>
        <dbReference type="ARBA" id="ARBA00022801"/>
    </source>
</evidence>
<protein>
    <submittedName>
        <fullName evidence="5">TatD family hydrolase</fullName>
    </submittedName>
</protein>
<feature type="binding site" evidence="4">
    <location>
        <position position="197"/>
    </location>
    <ligand>
        <name>a divalent metal cation</name>
        <dbReference type="ChEBI" id="CHEBI:60240"/>
        <label>1</label>
    </ligand>
</feature>
<dbReference type="Gene3D" id="3.20.20.140">
    <property type="entry name" value="Metal-dependent hydrolases"/>
    <property type="match status" value="1"/>
</dbReference>
<dbReference type="PANTHER" id="PTHR46317">
    <property type="entry name" value="HYDROLASE OF PHP SUPERFAMILY-RELATED PROTEIN"/>
    <property type="match status" value="1"/>
</dbReference>
<keyword evidence="3 5" id="KW-0378">Hydrolase</keyword>
<comment type="caution">
    <text evidence="5">The sequence shown here is derived from an EMBL/GenBank/DDBJ whole genome shotgun (WGS) entry which is preliminary data.</text>
</comment>
<dbReference type="InterPro" id="IPR049677">
    <property type="entry name" value="QatD"/>
</dbReference>
<evidence type="ECO:0000256" key="1">
    <source>
        <dbReference type="ARBA" id="ARBA00009275"/>
    </source>
</evidence>
<dbReference type="NCBIfam" id="NF041926">
    <property type="entry name" value="QatD"/>
    <property type="match status" value="1"/>
</dbReference>
<evidence type="ECO:0000313" key="5">
    <source>
        <dbReference type="EMBL" id="MBR8669496.1"/>
    </source>
</evidence>
<dbReference type="SUPFAM" id="SSF51556">
    <property type="entry name" value="Metallo-dependent hydrolases"/>
    <property type="match status" value="1"/>
</dbReference>
<dbReference type="AlphaFoldDB" id="A0A941JFR0"/>
<feature type="binding site" evidence="4">
    <location>
        <position position="9"/>
    </location>
    <ligand>
        <name>a divalent metal cation</name>
        <dbReference type="ChEBI" id="CHEBI:60240"/>
        <label>1</label>
    </ligand>
</feature>
<dbReference type="RefSeq" id="WP_212118334.1">
    <property type="nucleotide sequence ID" value="NZ_JAGTPX020000007.1"/>
</dbReference>
<dbReference type="Pfam" id="PF01026">
    <property type="entry name" value="TatD_DNase"/>
    <property type="match status" value="1"/>
</dbReference>
<dbReference type="InterPro" id="IPR001130">
    <property type="entry name" value="TatD-like"/>
</dbReference>
<feature type="binding site" evidence="4">
    <location>
        <position position="11"/>
    </location>
    <ligand>
        <name>a divalent metal cation</name>
        <dbReference type="ChEBI" id="CHEBI:60240"/>
        <label>1</label>
    </ligand>
</feature>
<reference evidence="5" key="1">
    <citation type="submission" date="2021-04" db="EMBL/GenBank/DDBJ databases">
        <title>Genomic analysis of electroactive and textile dye degrading Bacillus circulans strain: DC10 isolated from constructed wetland-microbial fuel cells treating textile dye wastewaters.</title>
        <authorList>
            <person name="Patel D.U."/>
            <person name="Desai C.R."/>
        </authorList>
    </citation>
    <scope>NUCLEOTIDE SEQUENCE</scope>
    <source>
        <strain evidence="5">DC10</strain>
    </source>
</reference>
<dbReference type="PIRSF" id="PIRSF005902">
    <property type="entry name" value="DNase_TatD"/>
    <property type="match status" value="1"/>
</dbReference>
<name>A0A941JFR0_NIACI</name>
<evidence type="ECO:0000256" key="4">
    <source>
        <dbReference type="PIRSR" id="PIRSR005902-1"/>
    </source>
</evidence>
<keyword evidence="2 4" id="KW-0479">Metal-binding</keyword>
<proteinExistence type="inferred from homology"/>
<dbReference type="InterPro" id="IPR032466">
    <property type="entry name" value="Metal_Hydrolase"/>
</dbReference>